<dbReference type="InParanoid" id="A0A165KK23"/>
<gene>
    <name evidence="1" type="ORF">EXIGLDRAFT_423935</name>
</gene>
<dbReference type="AlphaFoldDB" id="A0A165KK23"/>
<evidence type="ECO:0000313" key="1">
    <source>
        <dbReference type="EMBL" id="KZV96461.1"/>
    </source>
</evidence>
<sequence length="191" mass="21272">MRRRKSSRTENPVPAWLSTFTSSAALTVAMLPANALDSVCNQIDISTATMSWFAFCACGIPRTCASCSRVSPANPHCSAHCARFNTAIEQGRRARYLKCLLGFTCNNEFPDLYKGETFNNRTRACNCSAHVVDFPTFTAGTRQFALVFRCLKIPCRCHGHKCHHCHVSPRELHAHVSYLAPDSFIVHRTCS</sequence>
<dbReference type="Proteomes" id="UP000077266">
    <property type="component" value="Unassembled WGS sequence"/>
</dbReference>
<organism evidence="1 2">
    <name type="scientific">Exidia glandulosa HHB12029</name>
    <dbReference type="NCBI Taxonomy" id="1314781"/>
    <lineage>
        <taxon>Eukaryota</taxon>
        <taxon>Fungi</taxon>
        <taxon>Dikarya</taxon>
        <taxon>Basidiomycota</taxon>
        <taxon>Agaricomycotina</taxon>
        <taxon>Agaricomycetes</taxon>
        <taxon>Auriculariales</taxon>
        <taxon>Exidiaceae</taxon>
        <taxon>Exidia</taxon>
    </lineage>
</organism>
<accession>A0A165KK23</accession>
<reference evidence="1 2" key="1">
    <citation type="journal article" date="2016" name="Mol. Biol. Evol.">
        <title>Comparative Genomics of Early-Diverging Mushroom-Forming Fungi Provides Insights into the Origins of Lignocellulose Decay Capabilities.</title>
        <authorList>
            <person name="Nagy L.G."/>
            <person name="Riley R."/>
            <person name="Tritt A."/>
            <person name="Adam C."/>
            <person name="Daum C."/>
            <person name="Floudas D."/>
            <person name="Sun H."/>
            <person name="Yadav J.S."/>
            <person name="Pangilinan J."/>
            <person name="Larsson K.H."/>
            <person name="Matsuura K."/>
            <person name="Barry K."/>
            <person name="Labutti K."/>
            <person name="Kuo R."/>
            <person name="Ohm R.A."/>
            <person name="Bhattacharya S.S."/>
            <person name="Shirouzu T."/>
            <person name="Yoshinaga Y."/>
            <person name="Martin F.M."/>
            <person name="Grigoriev I.V."/>
            <person name="Hibbett D.S."/>
        </authorList>
    </citation>
    <scope>NUCLEOTIDE SEQUENCE [LARGE SCALE GENOMIC DNA]</scope>
    <source>
        <strain evidence="1 2">HHB12029</strain>
    </source>
</reference>
<protein>
    <submittedName>
        <fullName evidence="1">Uncharacterized protein</fullName>
    </submittedName>
</protein>
<dbReference type="EMBL" id="KV425942">
    <property type="protein sequence ID" value="KZV96461.1"/>
    <property type="molecule type" value="Genomic_DNA"/>
</dbReference>
<evidence type="ECO:0000313" key="2">
    <source>
        <dbReference type="Proteomes" id="UP000077266"/>
    </source>
</evidence>
<proteinExistence type="predicted"/>
<name>A0A165KK23_EXIGL</name>
<keyword evidence="2" id="KW-1185">Reference proteome</keyword>